<keyword evidence="4" id="KW-0963">Cytoplasm</keyword>
<dbReference type="InterPro" id="IPR006700">
    <property type="entry name" value="RsmE"/>
</dbReference>
<dbReference type="PIRSF" id="PIRSF015601">
    <property type="entry name" value="MTase_slr0722"/>
    <property type="match status" value="1"/>
</dbReference>
<keyword evidence="6 12" id="KW-0489">Methyltransferase</keyword>
<dbReference type="EC" id="2.1.1.193" evidence="3"/>
<dbReference type="GO" id="GO:0070042">
    <property type="term" value="F:rRNA (uridine-N3-)-methyltransferase activity"/>
    <property type="evidence" value="ECO:0007669"/>
    <property type="project" value="TreeGrafter"/>
</dbReference>
<comment type="similarity">
    <text evidence="2">Belongs to the RNA methyltransferase RsmE family.</text>
</comment>
<evidence type="ECO:0000256" key="3">
    <source>
        <dbReference type="ARBA" id="ARBA00012328"/>
    </source>
</evidence>
<evidence type="ECO:0000256" key="2">
    <source>
        <dbReference type="ARBA" id="ARBA00005528"/>
    </source>
</evidence>
<dbReference type="EMBL" id="UOYO01000058">
    <property type="protein sequence ID" value="VAY88436.1"/>
    <property type="molecule type" value="Genomic_DNA"/>
</dbReference>
<dbReference type="InterPro" id="IPR029028">
    <property type="entry name" value="Alpha/beta_knot_MTases"/>
</dbReference>
<dbReference type="GO" id="GO:0005737">
    <property type="term" value="C:cytoplasm"/>
    <property type="evidence" value="ECO:0007669"/>
    <property type="project" value="UniProtKB-SubCell"/>
</dbReference>
<feature type="domain" description="Ribosomal RNA small subunit methyltransferase E methyltransferase" evidence="11">
    <location>
        <begin position="76"/>
        <end position="219"/>
    </location>
</feature>
<dbReference type="SUPFAM" id="SSF75217">
    <property type="entry name" value="alpha/beta knot"/>
    <property type="match status" value="1"/>
</dbReference>
<comment type="subcellular location">
    <subcellularLocation>
        <location evidence="1">Cytoplasm</location>
    </subcellularLocation>
</comment>
<proteinExistence type="inferred from homology"/>
<keyword evidence="5" id="KW-0698">rRNA processing</keyword>
<protein>
    <recommendedName>
        <fullName evidence="3">16S rRNA (uracil(1498)-N(3))-methyltransferase</fullName>
        <ecNumber evidence="3">2.1.1.193</ecNumber>
    </recommendedName>
</protein>
<name>A0A3B1EAD0_9ZZZZ</name>
<dbReference type="PANTHER" id="PTHR30027:SF3">
    <property type="entry name" value="16S RRNA (URACIL(1498)-N(3))-METHYLTRANSFERASE"/>
    <property type="match status" value="1"/>
</dbReference>
<evidence type="ECO:0000256" key="1">
    <source>
        <dbReference type="ARBA" id="ARBA00004496"/>
    </source>
</evidence>
<evidence type="ECO:0000313" key="12">
    <source>
        <dbReference type="EMBL" id="VAY88436.1"/>
    </source>
</evidence>
<gene>
    <name evidence="12" type="ORF">MNB_ARC-1_247</name>
</gene>
<dbReference type="Pfam" id="PF04452">
    <property type="entry name" value="Methyltrans_RNA"/>
    <property type="match status" value="1"/>
</dbReference>
<dbReference type="InterPro" id="IPR046886">
    <property type="entry name" value="RsmE_MTase_dom"/>
</dbReference>
<accession>A0A3B1EAD0</accession>
<evidence type="ECO:0000259" key="11">
    <source>
        <dbReference type="Pfam" id="PF04452"/>
    </source>
</evidence>
<dbReference type="GO" id="GO:0070475">
    <property type="term" value="P:rRNA base methylation"/>
    <property type="evidence" value="ECO:0007669"/>
    <property type="project" value="TreeGrafter"/>
</dbReference>
<dbReference type="Gene3D" id="3.40.1280.10">
    <property type="match status" value="1"/>
</dbReference>
<evidence type="ECO:0000256" key="6">
    <source>
        <dbReference type="ARBA" id="ARBA00022603"/>
    </source>
</evidence>
<sequence>MQFSYHPNSGLDVLTIDNILYRYLFKARRHNINKNIFFRNLKDDNIYKYKIIKIDKKKADLTLVSQEESIITQEKYLHIGWCVIDPKVIEAVLPNLNELGVSKISFIYCEYSQKQFKLNFDRLNTILHNSSSQCGRSDTILLESYDCFDNFLNDYPKALMFNFSSNSIEKQNNNIETIAIGCEGGFSKNEINKISSERIVGINSKLILKSSTAVVGIASKILI</sequence>
<evidence type="ECO:0000256" key="4">
    <source>
        <dbReference type="ARBA" id="ARBA00022490"/>
    </source>
</evidence>
<reference evidence="12" key="1">
    <citation type="submission" date="2018-10" db="EMBL/GenBank/DDBJ databases">
        <authorList>
            <person name="Aoki K."/>
        </authorList>
    </citation>
    <scope>NUCLEOTIDE SEQUENCE</scope>
</reference>
<comment type="catalytic activity">
    <reaction evidence="10">
        <text>uridine(1498) in 16S rRNA + S-adenosyl-L-methionine = N(3)-methyluridine(1498) in 16S rRNA + S-adenosyl-L-homocysteine + H(+)</text>
        <dbReference type="Rhea" id="RHEA:42920"/>
        <dbReference type="Rhea" id="RHEA-COMP:10283"/>
        <dbReference type="Rhea" id="RHEA-COMP:10284"/>
        <dbReference type="ChEBI" id="CHEBI:15378"/>
        <dbReference type="ChEBI" id="CHEBI:57856"/>
        <dbReference type="ChEBI" id="CHEBI:59789"/>
        <dbReference type="ChEBI" id="CHEBI:65315"/>
        <dbReference type="ChEBI" id="CHEBI:74502"/>
        <dbReference type="EC" id="2.1.1.193"/>
    </reaction>
</comment>
<keyword evidence="8" id="KW-0949">S-adenosyl-L-methionine</keyword>
<dbReference type="NCBIfam" id="NF008695">
    <property type="entry name" value="PRK11713.3-3"/>
    <property type="match status" value="1"/>
</dbReference>
<comment type="function">
    <text evidence="9">Specifically methylates the N3 position of the uracil ring of uridine 1498 (m3U1498) in 16S rRNA. Acts on the fully assembled 30S ribosomal subunit.</text>
</comment>
<dbReference type="NCBIfam" id="TIGR00046">
    <property type="entry name" value="RsmE family RNA methyltransferase"/>
    <property type="match status" value="1"/>
</dbReference>
<dbReference type="PANTHER" id="PTHR30027">
    <property type="entry name" value="RIBOSOMAL RNA SMALL SUBUNIT METHYLTRANSFERASE E"/>
    <property type="match status" value="1"/>
</dbReference>
<keyword evidence="7 12" id="KW-0808">Transferase</keyword>
<dbReference type="InterPro" id="IPR029026">
    <property type="entry name" value="tRNA_m1G_MTases_N"/>
</dbReference>
<dbReference type="AlphaFoldDB" id="A0A3B1EAD0"/>
<evidence type="ECO:0000256" key="10">
    <source>
        <dbReference type="ARBA" id="ARBA00047944"/>
    </source>
</evidence>
<evidence type="ECO:0000256" key="5">
    <source>
        <dbReference type="ARBA" id="ARBA00022552"/>
    </source>
</evidence>
<evidence type="ECO:0000256" key="8">
    <source>
        <dbReference type="ARBA" id="ARBA00022691"/>
    </source>
</evidence>
<evidence type="ECO:0000256" key="7">
    <source>
        <dbReference type="ARBA" id="ARBA00022679"/>
    </source>
</evidence>
<evidence type="ECO:0000256" key="9">
    <source>
        <dbReference type="ARBA" id="ARBA00025699"/>
    </source>
</evidence>
<organism evidence="12">
    <name type="scientific">hydrothermal vent metagenome</name>
    <dbReference type="NCBI Taxonomy" id="652676"/>
    <lineage>
        <taxon>unclassified sequences</taxon>
        <taxon>metagenomes</taxon>
        <taxon>ecological metagenomes</taxon>
    </lineage>
</organism>